<organism evidence="2 3">
    <name type="scientific">Mesoterricola sediminis</name>
    <dbReference type="NCBI Taxonomy" id="2927980"/>
    <lineage>
        <taxon>Bacteria</taxon>
        <taxon>Pseudomonadati</taxon>
        <taxon>Acidobacteriota</taxon>
        <taxon>Holophagae</taxon>
        <taxon>Holophagales</taxon>
        <taxon>Holophagaceae</taxon>
        <taxon>Mesoterricola</taxon>
    </lineage>
</organism>
<keyword evidence="3" id="KW-1185">Reference proteome</keyword>
<proteinExistence type="predicted"/>
<dbReference type="Proteomes" id="UP001228113">
    <property type="component" value="Chromosome"/>
</dbReference>
<dbReference type="KEGG" id="msea:METESE_30060"/>
<evidence type="ECO:0008006" key="4">
    <source>
        <dbReference type="Google" id="ProtNLM"/>
    </source>
</evidence>
<evidence type="ECO:0000256" key="1">
    <source>
        <dbReference type="SAM" id="MobiDB-lite"/>
    </source>
</evidence>
<name>A0AA48HGZ6_9BACT</name>
<evidence type="ECO:0000313" key="2">
    <source>
        <dbReference type="EMBL" id="BDU78048.1"/>
    </source>
</evidence>
<gene>
    <name evidence="2" type="ORF">METESE_30060</name>
</gene>
<evidence type="ECO:0000313" key="3">
    <source>
        <dbReference type="Proteomes" id="UP001228113"/>
    </source>
</evidence>
<accession>A0AA48HGZ6</accession>
<dbReference type="InterPro" id="IPR018715">
    <property type="entry name" value="DUF2239"/>
</dbReference>
<protein>
    <recommendedName>
        <fullName evidence="4">DUF2239 family protein</fullName>
    </recommendedName>
</protein>
<feature type="region of interest" description="Disordered" evidence="1">
    <location>
        <begin position="54"/>
        <end position="84"/>
    </location>
</feature>
<dbReference type="RefSeq" id="WP_243335903.1">
    <property type="nucleotide sequence ID" value="NZ_AP027081.1"/>
</dbReference>
<sequence>MNDPGQPTFTAFTGTLRLANGGLETVMQGLRAWRAEHPGRPWVVVRDDTGQVTDLDPDQPLPPMAGPAVPEPAPPGGAPRGVRGRPRLGVVAREVTLLEAHWTWLKAQPGGASATLRRLVEAASHAPDPRETVRLAQARTARAMASLTGDLPGHREALRALQASDATAFRVHVRTWPPDLRDYIFRLAAPAFPGGMRA</sequence>
<feature type="compositionally biased region" description="Pro residues" evidence="1">
    <location>
        <begin position="59"/>
        <end position="77"/>
    </location>
</feature>
<dbReference type="AlphaFoldDB" id="A0AA48HGZ6"/>
<dbReference type="EMBL" id="AP027081">
    <property type="protein sequence ID" value="BDU78048.1"/>
    <property type="molecule type" value="Genomic_DNA"/>
</dbReference>
<dbReference type="Pfam" id="PF09998">
    <property type="entry name" value="DUF2239"/>
    <property type="match status" value="1"/>
</dbReference>
<reference evidence="2" key="1">
    <citation type="journal article" date="2023" name="Int. J. Syst. Evol. Microbiol.">
        <title>Mesoterricola silvestris gen. nov., sp. nov., Mesoterricola sediminis sp. nov., Geothrix oryzae sp. nov., Geothrix edaphica sp. nov., Geothrix rubra sp. nov., and Geothrix limicola sp. nov., six novel members of Acidobacteriota isolated from soils.</title>
        <authorList>
            <person name="Itoh H."/>
            <person name="Sugisawa Y."/>
            <person name="Mise K."/>
            <person name="Xu Z."/>
            <person name="Kuniyasu M."/>
            <person name="Ushijima N."/>
            <person name="Kawano K."/>
            <person name="Kobayashi E."/>
            <person name="Shiratori Y."/>
            <person name="Masuda Y."/>
            <person name="Senoo K."/>
        </authorList>
    </citation>
    <scope>NUCLEOTIDE SEQUENCE</scope>
    <source>
        <strain evidence="2">W786</strain>
    </source>
</reference>